<keyword evidence="3" id="KW-1185">Reference proteome</keyword>
<dbReference type="RefSeq" id="WP_157361703.1">
    <property type="nucleotide sequence ID" value="NZ_KI632509.1"/>
</dbReference>
<name>W9DSC8_9PSEU</name>
<feature type="signal peptide" evidence="1">
    <location>
        <begin position="1"/>
        <end position="27"/>
    </location>
</feature>
<dbReference type="EMBL" id="AZAK01000001">
    <property type="protein sequence ID" value="ETA66557.1"/>
    <property type="molecule type" value="Genomic_DNA"/>
</dbReference>
<sequence length="140" mass="15655">MNTSVRAGLVVASAAVMALASMGTASANHDHGDGTPSCFGGEICFAEHYDGGGGARHFYESWFYHEEQGDFYPTGTTFWHNASSIRNRDTSSPVCVKESGDWTNDTWWFSNDSIWKNFHVDLNDENNSHWRIDEYGGCWT</sequence>
<evidence type="ECO:0000313" key="2">
    <source>
        <dbReference type="EMBL" id="ETA66557.1"/>
    </source>
</evidence>
<proteinExistence type="predicted"/>
<evidence type="ECO:0000313" key="3">
    <source>
        <dbReference type="Proteomes" id="UP000054357"/>
    </source>
</evidence>
<protein>
    <recommendedName>
        <fullName evidence="4">Peptidase inhibitor family I36</fullName>
    </recommendedName>
</protein>
<organism evidence="2 3">
    <name type="scientific">Haloechinothrix halophila YIM 93223</name>
    <dbReference type="NCBI Taxonomy" id="592678"/>
    <lineage>
        <taxon>Bacteria</taxon>
        <taxon>Bacillati</taxon>
        <taxon>Actinomycetota</taxon>
        <taxon>Actinomycetes</taxon>
        <taxon>Pseudonocardiales</taxon>
        <taxon>Pseudonocardiaceae</taxon>
        <taxon>Haloechinothrix</taxon>
    </lineage>
</organism>
<reference evidence="2 3" key="1">
    <citation type="submission" date="2013-08" db="EMBL/GenBank/DDBJ databases">
        <authorList>
            <consortium name="DOE Joint Genome Institute"/>
            <person name="Klenk H.-P."/>
            <person name="Huntemann M."/>
            <person name="Han J."/>
            <person name="Chen A."/>
            <person name="Kyrpides N."/>
            <person name="Mavromatis K."/>
            <person name="Markowitz V."/>
            <person name="Palaniappan K."/>
            <person name="Ivanova N."/>
            <person name="Schaumberg A."/>
            <person name="Pati A."/>
            <person name="Liolios K."/>
            <person name="Nordberg H.P."/>
            <person name="Cantor M.N."/>
            <person name="Hua S.X."/>
            <person name="Woyke T."/>
        </authorList>
    </citation>
    <scope>NUCLEOTIDE SEQUENCE [LARGE SCALE GENOMIC DNA]</scope>
    <source>
        <strain evidence="2 3">YIM 93223</strain>
    </source>
</reference>
<dbReference type="AlphaFoldDB" id="W9DSC8"/>
<comment type="caution">
    <text evidence="2">The sequence shown here is derived from an EMBL/GenBank/DDBJ whole genome shotgun (WGS) entry which is preliminary data.</text>
</comment>
<evidence type="ECO:0000256" key="1">
    <source>
        <dbReference type="SAM" id="SignalP"/>
    </source>
</evidence>
<evidence type="ECO:0008006" key="4">
    <source>
        <dbReference type="Google" id="ProtNLM"/>
    </source>
</evidence>
<feature type="chain" id="PRO_5004921485" description="Peptidase inhibitor family I36" evidence="1">
    <location>
        <begin position="28"/>
        <end position="140"/>
    </location>
</feature>
<dbReference type="HOGENOM" id="CLU_1830926_0_0_11"/>
<dbReference type="OrthoDB" id="3388699at2"/>
<keyword evidence="1" id="KW-0732">Signal</keyword>
<dbReference type="Proteomes" id="UP000054357">
    <property type="component" value="Unassembled WGS sequence"/>
</dbReference>
<accession>W9DSC8</accession>
<gene>
    <name evidence="2" type="ORF">AmyhaDRAFT_0317</name>
</gene>